<organism evidence="2 3">
    <name type="scientific">Xylaria flabelliformis</name>
    <dbReference type="NCBI Taxonomy" id="2512241"/>
    <lineage>
        <taxon>Eukaryota</taxon>
        <taxon>Fungi</taxon>
        <taxon>Dikarya</taxon>
        <taxon>Ascomycota</taxon>
        <taxon>Pezizomycotina</taxon>
        <taxon>Sordariomycetes</taxon>
        <taxon>Xylariomycetidae</taxon>
        <taxon>Xylariales</taxon>
        <taxon>Xylariaceae</taxon>
        <taxon>Xylaria</taxon>
    </lineage>
</organism>
<dbReference type="STRING" id="2512241.A0A553HKD5"/>
<dbReference type="OrthoDB" id="63070at2759"/>
<evidence type="ECO:0000313" key="2">
    <source>
        <dbReference type="EMBL" id="TRX88411.1"/>
    </source>
</evidence>
<name>A0A553HKD5_9PEZI</name>
<protein>
    <submittedName>
        <fullName evidence="2">Uncharacterized protein</fullName>
    </submittedName>
</protein>
<keyword evidence="3" id="KW-1185">Reference proteome</keyword>
<comment type="caution">
    <text evidence="2">The sequence shown here is derived from an EMBL/GenBank/DDBJ whole genome shotgun (WGS) entry which is preliminary data.</text>
</comment>
<dbReference type="AlphaFoldDB" id="A0A553HKD5"/>
<reference evidence="3" key="1">
    <citation type="submission" date="2019-06" db="EMBL/GenBank/DDBJ databases">
        <title>Draft genome sequence of the griseofulvin-producing fungus Xylaria cubensis strain G536.</title>
        <authorList>
            <person name="Mead M.E."/>
            <person name="Raja H.A."/>
            <person name="Steenwyk J.L."/>
            <person name="Knowles S.L."/>
            <person name="Oberlies N.H."/>
            <person name="Rokas A."/>
        </authorList>
    </citation>
    <scope>NUCLEOTIDE SEQUENCE [LARGE SCALE GENOMIC DNA]</scope>
    <source>
        <strain evidence="3">G536</strain>
    </source>
</reference>
<proteinExistence type="predicted"/>
<feature type="region of interest" description="Disordered" evidence="1">
    <location>
        <begin position="199"/>
        <end position="231"/>
    </location>
</feature>
<feature type="compositionally biased region" description="Acidic residues" evidence="1">
    <location>
        <begin position="20"/>
        <end position="60"/>
    </location>
</feature>
<feature type="compositionally biased region" description="Polar residues" evidence="1">
    <location>
        <begin position="215"/>
        <end position="231"/>
    </location>
</feature>
<feature type="region of interest" description="Disordered" evidence="1">
    <location>
        <begin position="156"/>
        <end position="177"/>
    </location>
</feature>
<dbReference type="Proteomes" id="UP000319160">
    <property type="component" value="Unassembled WGS sequence"/>
</dbReference>
<gene>
    <name evidence="2" type="ORF">FHL15_010724</name>
</gene>
<evidence type="ECO:0000313" key="3">
    <source>
        <dbReference type="Proteomes" id="UP000319160"/>
    </source>
</evidence>
<sequence length="231" mass="26275">MSSSRSQSEDIEDQHTDPYFDAEEDEDENEDPDYNDEEDEQDEDDMTHDLFEEEEDEFHDAEEGNLGFIVQVEGGDEGQGGEVSEEATAARSAIERRVINLIARSRAGLVSQREILNLLRGRNLGILLNNDDDDDDDGNWGATRLRRRRILDPNRFPKVPSEKGRELMNSGTFGAVDISSPMRKKKQLARRILERELGTGDRSYRRMNQGMIAQVSRTDQPKPDTSSVDLK</sequence>
<dbReference type="EMBL" id="VFLP01000089">
    <property type="protein sequence ID" value="TRX88411.1"/>
    <property type="molecule type" value="Genomic_DNA"/>
</dbReference>
<evidence type="ECO:0000256" key="1">
    <source>
        <dbReference type="SAM" id="MobiDB-lite"/>
    </source>
</evidence>
<feature type="region of interest" description="Disordered" evidence="1">
    <location>
        <begin position="1"/>
        <end position="64"/>
    </location>
</feature>
<accession>A0A553HKD5</accession>